<comment type="caution">
    <text evidence="2">The sequence shown here is derived from an EMBL/GenBank/DDBJ whole genome shotgun (WGS) entry which is preliminary data.</text>
</comment>
<gene>
    <name evidence="2" type="ORF">B0H17DRAFT_957515</name>
</gene>
<proteinExistence type="predicted"/>
<organism evidence="2 3">
    <name type="scientific">Mycena rosella</name>
    <name type="common">Pink bonnet</name>
    <name type="synonym">Agaricus rosellus</name>
    <dbReference type="NCBI Taxonomy" id="1033263"/>
    <lineage>
        <taxon>Eukaryota</taxon>
        <taxon>Fungi</taxon>
        <taxon>Dikarya</taxon>
        <taxon>Basidiomycota</taxon>
        <taxon>Agaricomycotina</taxon>
        <taxon>Agaricomycetes</taxon>
        <taxon>Agaricomycetidae</taxon>
        <taxon>Agaricales</taxon>
        <taxon>Marasmiineae</taxon>
        <taxon>Mycenaceae</taxon>
        <taxon>Mycena</taxon>
    </lineage>
</organism>
<reference evidence="2" key="1">
    <citation type="submission" date="2023-03" db="EMBL/GenBank/DDBJ databases">
        <title>Massive genome expansion in bonnet fungi (Mycena s.s.) driven by repeated elements and novel gene families across ecological guilds.</title>
        <authorList>
            <consortium name="Lawrence Berkeley National Laboratory"/>
            <person name="Harder C.B."/>
            <person name="Miyauchi S."/>
            <person name="Viragh M."/>
            <person name="Kuo A."/>
            <person name="Thoen E."/>
            <person name="Andreopoulos B."/>
            <person name="Lu D."/>
            <person name="Skrede I."/>
            <person name="Drula E."/>
            <person name="Henrissat B."/>
            <person name="Morin E."/>
            <person name="Kohler A."/>
            <person name="Barry K."/>
            <person name="LaButti K."/>
            <person name="Morin E."/>
            <person name="Salamov A."/>
            <person name="Lipzen A."/>
            <person name="Mereny Z."/>
            <person name="Hegedus B."/>
            <person name="Baldrian P."/>
            <person name="Stursova M."/>
            <person name="Weitz H."/>
            <person name="Taylor A."/>
            <person name="Grigoriev I.V."/>
            <person name="Nagy L.G."/>
            <person name="Martin F."/>
            <person name="Kauserud H."/>
        </authorList>
    </citation>
    <scope>NUCLEOTIDE SEQUENCE</scope>
    <source>
        <strain evidence="2">CBHHK067</strain>
    </source>
</reference>
<evidence type="ECO:0000259" key="1">
    <source>
        <dbReference type="Pfam" id="PF20415"/>
    </source>
</evidence>
<dbReference type="EMBL" id="JARKIE010000336">
    <property type="protein sequence ID" value="KAJ7653403.1"/>
    <property type="molecule type" value="Genomic_DNA"/>
</dbReference>
<dbReference type="InterPro" id="IPR046522">
    <property type="entry name" value="DUF6699"/>
</dbReference>
<dbReference type="Pfam" id="PF20415">
    <property type="entry name" value="DUF6699"/>
    <property type="match status" value="1"/>
</dbReference>
<sequence length="95" mass="10393">DVLRALHHAMQKCITPADWETLSDAEAQRVQDAFTSRCRAEAVRSGVAPAWLRNSEVAARNAGVKRVDFLLGKTVFGGLVKAPEDPDGCFRLITL</sequence>
<feature type="domain" description="DUF6699" evidence="1">
    <location>
        <begin position="1"/>
        <end position="83"/>
    </location>
</feature>
<name>A0AAD7G2T0_MYCRO</name>
<keyword evidence="3" id="KW-1185">Reference proteome</keyword>
<protein>
    <recommendedName>
        <fullName evidence="1">DUF6699 domain-containing protein</fullName>
    </recommendedName>
</protein>
<dbReference type="Proteomes" id="UP001221757">
    <property type="component" value="Unassembled WGS sequence"/>
</dbReference>
<accession>A0AAD7G2T0</accession>
<evidence type="ECO:0000313" key="2">
    <source>
        <dbReference type="EMBL" id="KAJ7653403.1"/>
    </source>
</evidence>
<feature type="non-terminal residue" evidence="2">
    <location>
        <position position="1"/>
    </location>
</feature>
<dbReference type="AlphaFoldDB" id="A0AAD7G2T0"/>
<evidence type="ECO:0000313" key="3">
    <source>
        <dbReference type="Proteomes" id="UP001221757"/>
    </source>
</evidence>